<dbReference type="AlphaFoldDB" id="A0A3M2I2I8"/>
<sequence length="79" mass="9727">EFFAGFLDKCLQSTFEQPNSSIKWIGAVHRFLDYPIERSLQEFNVFRVVLEHFAQLLWDWRWRQRGHEVLHFTWSWEAL</sequence>
<dbReference type="EMBL" id="RFLY01000006">
    <property type="protein sequence ID" value="RMH93422.1"/>
    <property type="molecule type" value="Genomic_DNA"/>
</dbReference>
<proteinExistence type="predicted"/>
<evidence type="ECO:0000313" key="2">
    <source>
        <dbReference type="Proteomes" id="UP000275012"/>
    </source>
</evidence>
<accession>A0A3M2I2I8</accession>
<dbReference type="Proteomes" id="UP000275012">
    <property type="component" value="Unassembled WGS sequence"/>
</dbReference>
<protein>
    <submittedName>
        <fullName evidence="1">Uncharacterized protein</fullName>
    </submittedName>
</protein>
<name>A0A3M2I2I8_9GAMM</name>
<comment type="caution">
    <text evidence="1">The sequence shown here is derived from an EMBL/GenBank/DDBJ whole genome shotgun (WGS) entry which is preliminary data.</text>
</comment>
<organism evidence="1 2">
    <name type="scientific">Solilutibacter pythonis</name>
    <dbReference type="NCBI Taxonomy" id="2483112"/>
    <lineage>
        <taxon>Bacteria</taxon>
        <taxon>Pseudomonadati</taxon>
        <taxon>Pseudomonadota</taxon>
        <taxon>Gammaproteobacteria</taxon>
        <taxon>Lysobacterales</taxon>
        <taxon>Lysobacteraceae</taxon>
        <taxon>Solilutibacter</taxon>
    </lineage>
</organism>
<evidence type="ECO:0000313" key="1">
    <source>
        <dbReference type="EMBL" id="RMH93422.1"/>
    </source>
</evidence>
<feature type="non-terminal residue" evidence="1">
    <location>
        <position position="1"/>
    </location>
</feature>
<gene>
    <name evidence="1" type="ORF">EBB59_06000</name>
</gene>
<reference evidence="1 2" key="1">
    <citation type="submission" date="2018-10" db="EMBL/GenBank/DDBJ databases">
        <title>Proposal of Lysobacter pythonis sp. nov. isolated from royal pythons (Python regius).</title>
        <authorList>
            <person name="Hans-Juergen B."/>
            <person name="Huptas C."/>
            <person name="Sandra B."/>
            <person name="Igor L."/>
            <person name="Joachim S."/>
            <person name="Siegfried S."/>
            <person name="Mareike W."/>
            <person name="Peter K."/>
        </authorList>
    </citation>
    <scope>NUCLEOTIDE SEQUENCE [LARGE SCALE GENOMIC DNA]</scope>
    <source>
        <strain evidence="1 2">4284/11</strain>
    </source>
</reference>
<keyword evidence="2" id="KW-1185">Reference proteome</keyword>